<dbReference type="Proteomes" id="UP000813462">
    <property type="component" value="Unassembled WGS sequence"/>
</dbReference>
<dbReference type="GO" id="GO:0140359">
    <property type="term" value="F:ABC-type transporter activity"/>
    <property type="evidence" value="ECO:0007669"/>
    <property type="project" value="InterPro"/>
</dbReference>
<name>A0A978VC70_ZIZJJ</name>
<dbReference type="InterPro" id="IPR026082">
    <property type="entry name" value="ABCA"/>
</dbReference>
<reference evidence="1" key="1">
    <citation type="journal article" date="2021" name="Front. Plant Sci.">
        <title>Chromosome-Scale Genome Assembly for Chinese Sour Jujube and Insights Into Its Genome Evolution and Domestication Signature.</title>
        <authorList>
            <person name="Shen L.-Y."/>
            <person name="Luo H."/>
            <person name="Wang X.-L."/>
            <person name="Wang X.-M."/>
            <person name="Qiu X.-J."/>
            <person name="Liu H."/>
            <person name="Zhou S.-S."/>
            <person name="Jia K.-H."/>
            <person name="Nie S."/>
            <person name="Bao Y.-T."/>
            <person name="Zhang R.-G."/>
            <person name="Yun Q.-Z."/>
            <person name="Chai Y.-H."/>
            <person name="Lu J.-Y."/>
            <person name="Li Y."/>
            <person name="Zhao S.-W."/>
            <person name="Mao J.-F."/>
            <person name="Jia S.-G."/>
            <person name="Mao Y.-M."/>
        </authorList>
    </citation>
    <scope>NUCLEOTIDE SEQUENCE</scope>
    <source>
        <strain evidence="1">AT0</strain>
        <tissue evidence="1">Leaf</tissue>
    </source>
</reference>
<dbReference type="PANTHER" id="PTHR19229">
    <property type="entry name" value="ATP-BINDING CASSETTE TRANSPORTER SUBFAMILY A ABCA"/>
    <property type="match status" value="1"/>
</dbReference>
<dbReference type="GO" id="GO:0016020">
    <property type="term" value="C:membrane"/>
    <property type="evidence" value="ECO:0007669"/>
    <property type="project" value="InterPro"/>
</dbReference>
<sequence length="105" mass="11779">MLVVCRYNERTAPGLRFNHNFHTFCSWLVKECRQAGKYSGGMKRRLSVAISQNGDAKLCLIRTLLPSSVRVFLPHSMEEAEFLCDRLGIMANGSLQCIGNSKEVA</sequence>
<dbReference type="InterPro" id="IPR027417">
    <property type="entry name" value="P-loop_NTPase"/>
</dbReference>
<gene>
    <name evidence="1" type="ORF">FEM48_Zijuj05G0021300</name>
</gene>
<evidence type="ECO:0000313" key="2">
    <source>
        <dbReference type="Proteomes" id="UP000813462"/>
    </source>
</evidence>
<dbReference type="AlphaFoldDB" id="A0A978VC70"/>
<dbReference type="EMBL" id="JAEACU010000005">
    <property type="protein sequence ID" value="KAH7527959.1"/>
    <property type="molecule type" value="Genomic_DNA"/>
</dbReference>
<evidence type="ECO:0000313" key="1">
    <source>
        <dbReference type="EMBL" id="KAH7527959.1"/>
    </source>
</evidence>
<dbReference type="GO" id="GO:0005319">
    <property type="term" value="F:lipid transporter activity"/>
    <property type="evidence" value="ECO:0007669"/>
    <property type="project" value="TreeGrafter"/>
</dbReference>
<comment type="caution">
    <text evidence="1">The sequence shown here is derived from an EMBL/GenBank/DDBJ whole genome shotgun (WGS) entry which is preliminary data.</text>
</comment>
<proteinExistence type="predicted"/>
<protein>
    <submittedName>
        <fullName evidence="1">Uncharacterized protein</fullName>
    </submittedName>
</protein>
<accession>A0A978VC70</accession>
<organism evidence="1 2">
    <name type="scientific">Ziziphus jujuba var. spinosa</name>
    <dbReference type="NCBI Taxonomy" id="714518"/>
    <lineage>
        <taxon>Eukaryota</taxon>
        <taxon>Viridiplantae</taxon>
        <taxon>Streptophyta</taxon>
        <taxon>Embryophyta</taxon>
        <taxon>Tracheophyta</taxon>
        <taxon>Spermatophyta</taxon>
        <taxon>Magnoliopsida</taxon>
        <taxon>eudicotyledons</taxon>
        <taxon>Gunneridae</taxon>
        <taxon>Pentapetalae</taxon>
        <taxon>rosids</taxon>
        <taxon>fabids</taxon>
        <taxon>Rosales</taxon>
        <taxon>Rhamnaceae</taxon>
        <taxon>Paliureae</taxon>
        <taxon>Ziziphus</taxon>
    </lineage>
</organism>
<dbReference type="PANTHER" id="PTHR19229:SF154">
    <property type="entry name" value="ABC TRANSPORTER A FAMILY MEMBER 3-RELATED"/>
    <property type="match status" value="1"/>
</dbReference>
<dbReference type="SUPFAM" id="SSF52540">
    <property type="entry name" value="P-loop containing nucleoside triphosphate hydrolases"/>
    <property type="match status" value="1"/>
</dbReference>